<dbReference type="EMBL" id="GG738857">
    <property type="protein sequence ID" value="EFC46705.1"/>
    <property type="molecule type" value="Genomic_DNA"/>
</dbReference>
<feature type="region of interest" description="Disordered" evidence="2">
    <location>
        <begin position="26"/>
        <end position="81"/>
    </location>
</feature>
<protein>
    <submittedName>
        <fullName evidence="3">Uncharacterized protein</fullName>
    </submittedName>
</protein>
<evidence type="ECO:0000313" key="3">
    <source>
        <dbReference type="EMBL" id="EFC46705.1"/>
    </source>
</evidence>
<evidence type="ECO:0000313" key="4">
    <source>
        <dbReference type="Proteomes" id="UP000006671"/>
    </source>
</evidence>
<keyword evidence="4" id="KW-1185">Reference proteome</keyword>
<dbReference type="VEuPathDB" id="AmoebaDB:NAEGRDRAFT_79011"/>
<dbReference type="KEGG" id="ngr:NAEGRDRAFT_79011"/>
<feature type="region of interest" description="Disordered" evidence="2">
    <location>
        <begin position="543"/>
        <end position="564"/>
    </location>
</feature>
<feature type="region of interest" description="Disordered" evidence="2">
    <location>
        <begin position="1097"/>
        <end position="1155"/>
    </location>
</feature>
<dbReference type="PANTHER" id="PTHR15551:SF3">
    <property type="entry name" value="LIM AND CALPONIN HOMOLOGY DOMAINS-CONTAINING PROTEIN 1"/>
    <property type="match status" value="1"/>
</dbReference>
<evidence type="ECO:0000256" key="1">
    <source>
        <dbReference type="SAM" id="Coils"/>
    </source>
</evidence>
<dbReference type="PANTHER" id="PTHR15551">
    <property type="entry name" value="LIM DOMAIN ONLY 7"/>
    <property type="match status" value="1"/>
</dbReference>
<dbReference type="RefSeq" id="XP_002679449.1">
    <property type="nucleotide sequence ID" value="XM_002679403.1"/>
</dbReference>
<feature type="region of interest" description="Disordered" evidence="2">
    <location>
        <begin position="788"/>
        <end position="812"/>
    </location>
</feature>
<feature type="compositionally biased region" description="Polar residues" evidence="2">
    <location>
        <begin position="31"/>
        <end position="59"/>
    </location>
</feature>
<organism evidence="4">
    <name type="scientific">Naegleria gruberi</name>
    <name type="common">Amoeba</name>
    <dbReference type="NCBI Taxonomy" id="5762"/>
    <lineage>
        <taxon>Eukaryota</taxon>
        <taxon>Discoba</taxon>
        <taxon>Heterolobosea</taxon>
        <taxon>Tetramitia</taxon>
        <taxon>Eutetramitia</taxon>
        <taxon>Vahlkampfiidae</taxon>
        <taxon>Naegleria</taxon>
    </lineage>
</organism>
<feature type="compositionally biased region" description="Low complexity" evidence="2">
    <location>
        <begin position="788"/>
        <end position="806"/>
    </location>
</feature>
<proteinExistence type="predicted"/>
<feature type="region of interest" description="Disordered" evidence="2">
    <location>
        <begin position="613"/>
        <end position="672"/>
    </location>
</feature>
<gene>
    <name evidence="3" type="ORF">NAEGRDRAFT_79011</name>
</gene>
<sequence>MSTPTNHDSSTNLTIQVNGDEMSFNPILLGSMSNNNNNEATSLLQPETSDDYNTSTTQQYHDDNNNNNNINNTSSSSSTQVVEGSIIVEGNIMSESKLSEQDKQSLVKELSKAILGIYMNNVIQTSVKDKIIETATDKTTANILSFYYKRREYLKQQQQYQQQQVKQQVEQVEQQVEQVDQVEQQLNRIIEKEEGLISLDHPTNLDDSITRIDLNDEYQPPITENNSSSNNNILNNIPSSLPSTIDISNNDNDIVMIDQSCNDDNSNINNINHQQQSNQLNEHQQLDINHQSNQLNEQQQLDDQQSNQLNEQYDQQSNQLNESIIQLNNEQLNESPIQLNNNQQLNQLNNKDIETDVENEEEEFYKKYMNDFRNDDLIVNKHEELYPCENSYIDHFREAILLEWNEFKKPIEFKYEYIQTRIEQLKKEYNNIIHLINTDTKYSNNNNNELNCSKLSGISNDNIKNNIMINRSSELYNAFYTPYKRRLDLLQHPFFGSFHDVFNREIEHLNQLKEKQSDLTIISSNWVSATSTNTTINNNSILNDTNTNNNTNNTTNNNNNTNNNLKITYPFPYITTLDILDSIELFKTASISYPPNDRAVPLSFSSILKYNNNNSNINRRNVSSSNRRGRRGASRLSQGKRVGNRSSTSSSTATATSGGGGGGSTNKSKLNDLNQDEDYEENFILYDSTKDVKAAEITVPSFRILTNEQVSELSDEFSDDEDISDVKYCYLHIDKEMQERQKYYIASLPSSSDKKKKKTSDQDSKNLHYTIPNHDTFKLAFEKFNSTNTNTNNTNTNNNHSTTTTTHNDHSHRFKYNDDLSTELKSGKNLISMSNNSINNTSITTTFNDKLTYLVPIEDLQQYSSQQQQSTGPMNAKLAFSKHQFQSKLGSPQKKKDLKKELTSIPRWKLISIESYVPYPILKKCDDPRGNWNDLKLKSLERRSNLTLDLNTELTNNLLFNDLNTINTINNNTIDTINTNINNSNSNSNNIIGSSSNISTRKRAKSEVENELITTGSFIKSNSSTTPYHHLQQPKKKSKYDFDDMVMADEDTDEIEDTDDDDFHQEDDEQTDSEDDILISTPKHSNITTITTTTTFNTNTTFNTTAPPSSSNSNNNSTTSITTTTPTKSSSKKSKKKKSTSSKKKKKKQITTPVRVDKVINDGTKIVFKLQK</sequence>
<keyword evidence="1" id="KW-0175">Coiled coil</keyword>
<evidence type="ECO:0000256" key="2">
    <source>
        <dbReference type="SAM" id="MobiDB-lite"/>
    </source>
</evidence>
<feature type="region of interest" description="Disordered" evidence="2">
    <location>
        <begin position="746"/>
        <end position="769"/>
    </location>
</feature>
<feature type="compositionally biased region" description="Low complexity" evidence="2">
    <location>
        <begin position="613"/>
        <end position="626"/>
    </location>
</feature>
<dbReference type="GeneID" id="8860030"/>
<feature type="region of interest" description="Disordered" evidence="2">
    <location>
        <begin position="1019"/>
        <end position="1042"/>
    </location>
</feature>
<feature type="compositionally biased region" description="Low complexity" evidence="2">
    <location>
        <begin position="1097"/>
        <end position="1129"/>
    </location>
</feature>
<feature type="coiled-coil region" evidence="1">
    <location>
        <begin position="155"/>
        <end position="192"/>
    </location>
</feature>
<dbReference type="InParanoid" id="D2V8K7"/>
<feature type="region of interest" description="Disordered" evidence="2">
    <location>
        <begin position="296"/>
        <end position="316"/>
    </location>
</feature>
<dbReference type="AlphaFoldDB" id="D2V8K7"/>
<accession>D2V8K7</accession>
<feature type="compositionally biased region" description="Low complexity" evidence="2">
    <location>
        <begin position="296"/>
        <end position="312"/>
    </location>
</feature>
<feature type="compositionally biased region" description="Low complexity" evidence="2">
    <location>
        <begin position="646"/>
        <end position="656"/>
    </location>
</feature>
<reference evidence="3 4" key="1">
    <citation type="journal article" date="2010" name="Cell">
        <title>The genome of Naegleria gruberi illuminates early eukaryotic versatility.</title>
        <authorList>
            <person name="Fritz-Laylin L.K."/>
            <person name="Prochnik S.E."/>
            <person name="Ginger M.L."/>
            <person name="Dacks J.B."/>
            <person name="Carpenter M.L."/>
            <person name="Field M.C."/>
            <person name="Kuo A."/>
            <person name="Paredez A."/>
            <person name="Chapman J."/>
            <person name="Pham J."/>
            <person name="Shu S."/>
            <person name="Neupane R."/>
            <person name="Cipriano M."/>
            <person name="Mancuso J."/>
            <person name="Tu H."/>
            <person name="Salamov A."/>
            <person name="Lindquist E."/>
            <person name="Shapiro H."/>
            <person name="Lucas S."/>
            <person name="Grigoriev I.V."/>
            <person name="Cande W.Z."/>
            <person name="Fulton C."/>
            <person name="Rokhsar D.S."/>
            <person name="Dawson S.C."/>
        </authorList>
    </citation>
    <scope>NUCLEOTIDE SEQUENCE [LARGE SCALE GENOMIC DNA]</scope>
    <source>
        <strain evidence="3 4">NEG-M</strain>
    </source>
</reference>
<feature type="compositionally biased region" description="Basic residues" evidence="2">
    <location>
        <begin position="1130"/>
        <end position="1149"/>
    </location>
</feature>
<feature type="compositionally biased region" description="Acidic residues" evidence="2">
    <location>
        <begin position="1054"/>
        <end position="1077"/>
    </location>
</feature>
<feature type="compositionally biased region" description="Low complexity" evidence="2">
    <location>
        <begin position="65"/>
        <end position="79"/>
    </location>
</feature>
<dbReference type="OMA" id="RYKTINE"/>
<feature type="region of interest" description="Disordered" evidence="2">
    <location>
        <begin position="1054"/>
        <end position="1084"/>
    </location>
</feature>
<name>D2V8K7_NAEGR</name>
<dbReference type="Proteomes" id="UP000006671">
    <property type="component" value="Unassembled WGS sequence"/>
</dbReference>
<dbReference type="OrthoDB" id="6022640at2759"/>